<dbReference type="InterPro" id="IPR027417">
    <property type="entry name" value="P-loop_NTPase"/>
</dbReference>
<dbReference type="SUPFAM" id="SSF49899">
    <property type="entry name" value="Concanavalin A-like lectins/glucanases"/>
    <property type="match status" value="1"/>
</dbReference>
<dbReference type="OrthoDB" id="445357at2759"/>
<keyword evidence="2" id="KW-0539">Nucleus</keyword>
<feature type="domain" description="B30.2/SPRY" evidence="3">
    <location>
        <begin position="1"/>
        <end position="185"/>
    </location>
</feature>
<dbReference type="eggNOG" id="KOG2242">
    <property type="taxonomic scope" value="Eukaryota"/>
</dbReference>
<sequence>EPDVELDDSLVVLDKYNSDLFLKIAPEALSLTILKDEGFPFMAGGVRATYGATSGKICFECKLTETAEVDLPDTEEPKHFVRVGWSSDSANLQLGEVALSYGFDSTGKKCTNNEFTEFGQTFTAGDVITCYLDLESSPKQISFSKNGEDLGSAFDLPEDAQGKALFPHVMIKNIDCSLNFGTQEEAWFAPKEGFQFIQNAEKDTLEHGTRGPASKEECEVIMMIGLPASGKTTWVNNHLNEHPDKKYNILSTYSVMEKMKILGAPRKQDVGGYSKLMDKAAKSLHRLFEIAPAKKRNYILDQTNVYLAAQKKKMNPFEGFNRKAVVCIPTMEELNKRVEERKKEGVELPFNAICDMKSKLFNFEKGCR</sequence>
<dbReference type="InterPro" id="IPR035778">
    <property type="entry name" value="SPRY_hnRNP_U"/>
</dbReference>
<proteinExistence type="predicted"/>
<gene>
    <name evidence="4" type="ORF">NEMVEDRAFT_v1g130825</name>
</gene>
<dbReference type="Gene3D" id="3.40.50.300">
    <property type="entry name" value="P-loop containing nucleotide triphosphate hydrolases"/>
    <property type="match status" value="1"/>
</dbReference>
<organism evidence="4 5">
    <name type="scientific">Nematostella vectensis</name>
    <name type="common">Starlet sea anemone</name>
    <dbReference type="NCBI Taxonomy" id="45351"/>
    <lineage>
        <taxon>Eukaryota</taxon>
        <taxon>Metazoa</taxon>
        <taxon>Cnidaria</taxon>
        <taxon>Anthozoa</taxon>
        <taxon>Hexacorallia</taxon>
        <taxon>Actiniaria</taxon>
        <taxon>Edwardsiidae</taxon>
        <taxon>Nematostella</taxon>
    </lineage>
</organism>
<reference evidence="4 5" key="1">
    <citation type="journal article" date="2007" name="Science">
        <title>Sea anemone genome reveals ancestral eumetazoan gene repertoire and genomic organization.</title>
        <authorList>
            <person name="Putnam N.H."/>
            <person name="Srivastava M."/>
            <person name="Hellsten U."/>
            <person name="Dirks B."/>
            <person name="Chapman J."/>
            <person name="Salamov A."/>
            <person name="Terry A."/>
            <person name="Shapiro H."/>
            <person name="Lindquist E."/>
            <person name="Kapitonov V.V."/>
            <person name="Jurka J."/>
            <person name="Genikhovich G."/>
            <person name="Grigoriev I.V."/>
            <person name="Lucas S.M."/>
            <person name="Steele R.E."/>
            <person name="Finnerty J.R."/>
            <person name="Technau U."/>
            <person name="Martindale M.Q."/>
            <person name="Rokhsar D.S."/>
        </authorList>
    </citation>
    <scope>NUCLEOTIDE SEQUENCE [LARGE SCALE GENOMIC DNA]</scope>
    <source>
        <strain evidence="5">CH2 X CH6</strain>
    </source>
</reference>
<dbReference type="SUPFAM" id="SSF52540">
    <property type="entry name" value="P-loop containing nucleoside triphosphate hydrolases"/>
    <property type="match status" value="1"/>
</dbReference>
<dbReference type="InterPro" id="IPR043136">
    <property type="entry name" value="B30.2/SPRY_sf"/>
</dbReference>
<dbReference type="OMA" id="CANQVEV"/>
<keyword evidence="5" id="KW-1185">Reference proteome</keyword>
<dbReference type="GO" id="GO:0003723">
    <property type="term" value="F:RNA binding"/>
    <property type="evidence" value="ECO:0000318"/>
    <property type="project" value="GO_Central"/>
</dbReference>
<dbReference type="HOGENOM" id="CLU_012140_3_1_1"/>
<evidence type="ECO:0000313" key="4">
    <source>
        <dbReference type="EMBL" id="EDO33057.1"/>
    </source>
</evidence>
<name>A7ST89_NEMVE</name>
<dbReference type="GO" id="GO:0005634">
    <property type="term" value="C:nucleus"/>
    <property type="evidence" value="ECO:0000318"/>
    <property type="project" value="GO_Central"/>
</dbReference>
<dbReference type="InterPro" id="IPR013320">
    <property type="entry name" value="ConA-like_dom_sf"/>
</dbReference>
<dbReference type="PhylomeDB" id="A7ST89"/>
<dbReference type="STRING" id="45351.A7ST89"/>
<dbReference type="CDD" id="cd12884">
    <property type="entry name" value="SPRY_hnRNP"/>
    <property type="match status" value="1"/>
</dbReference>
<dbReference type="PROSITE" id="PS50188">
    <property type="entry name" value="B302_SPRY"/>
    <property type="match status" value="1"/>
</dbReference>
<dbReference type="InParanoid" id="A7ST89"/>
<dbReference type="GO" id="GO:0000380">
    <property type="term" value="P:alternative mRNA splicing, via spliceosome"/>
    <property type="evidence" value="ECO:0000318"/>
    <property type="project" value="GO_Central"/>
</dbReference>
<dbReference type="PANTHER" id="PTHR12381">
    <property type="entry name" value="HETEROGENEOUS NUCLEAR RIBONUCLEOPROTEIN U FAMILY MEMBER"/>
    <property type="match status" value="1"/>
</dbReference>
<accession>A7ST89</accession>
<feature type="non-terminal residue" evidence="4">
    <location>
        <position position="1"/>
    </location>
</feature>
<dbReference type="InterPro" id="IPR003877">
    <property type="entry name" value="SPRY_dom"/>
</dbReference>
<dbReference type="KEGG" id="nve:5504239"/>
<evidence type="ECO:0000256" key="1">
    <source>
        <dbReference type="ARBA" id="ARBA00004123"/>
    </source>
</evidence>
<dbReference type="Proteomes" id="UP000001593">
    <property type="component" value="Unassembled WGS sequence"/>
</dbReference>
<protein>
    <recommendedName>
        <fullName evidence="3">B30.2/SPRY domain-containing protein</fullName>
    </recommendedName>
</protein>
<dbReference type="InterPro" id="IPR001870">
    <property type="entry name" value="B30.2/SPRY"/>
</dbReference>
<evidence type="ECO:0000256" key="2">
    <source>
        <dbReference type="ARBA" id="ARBA00023242"/>
    </source>
</evidence>
<comment type="subcellular location">
    <subcellularLocation>
        <location evidence="1">Nucleus</location>
    </subcellularLocation>
</comment>
<evidence type="ECO:0000313" key="5">
    <source>
        <dbReference type="Proteomes" id="UP000001593"/>
    </source>
</evidence>
<evidence type="ECO:0000259" key="3">
    <source>
        <dbReference type="PROSITE" id="PS50188"/>
    </source>
</evidence>
<dbReference type="Pfam" id="PF13671">
    <property type="entry name" value="AAA_33"/>
    <property type="match status" value="1"/>
</dbReference>
<dbReference type="Gene3D" id="2.60.120.920">
    <property type="match status" value="1"/>
</dbReference>
<dbReference type="SMART" id="SM00449">
    <property type="entry name" value="SPRY"/>
    <property type="match status" value="1"/>
</dbReference>
<dbReference type="Pfam" id="PF00622">
    <property type="entry name" value="SPRY"/>
    <property type="match status" value="1"/>
</dbReference>
<dbReference type="AlphaFoldDB" id="A7ST89"/>
<dbReference type="PANTHER" id="PTHR12381:SF56">
    <property type="entry name" value="B30.2_SPRY DOMAIN-CONTAINING PROTEIN-RELATED"/>
    <property type="match status" value="1"/>
</dbReference>
<dbReference type="EMBL" id="DS469792">
    <property type="protein sequence ID" value="EDO33057.1"/>
    <property type="molecule type" value="Genomic_DNA"/>
</dbReference>